<evidence type="ECO:0000256" key="4">
    <source>
        <dbReference type="ARBA" id="ARBA00023273"/>
    </source>
</evidence>
<evidence type="ECO:0000256" key="2">
    <source>
        <dbReference type="ARBA" id="ARBA00022737"/>
    </source>
</evidence>
<evidence type="ECO:0000313" key="12">
    <source>
        <dbReference type="Ensembl" id="ENSMMMP00000027526.1"/>
    </source>
</evidence>
<dbReference type="SUPFAM" id="SSF54695">
    <property type="entry name" value="POZ domain"/>
    <property type="match status" value="2"/>
</dbReference>
<reference evidence="12" key="1">
    <citation type="submission" date="2025-08" db="UniProtKB">
        <authorList>
            <consortium name="Ensembl"/>
        </authorList>
    </citation>
    <scope>IDENTIFICATION</scope>
</reference>
<gene>
    <name evidence="12" type="primary">Btbd8</name>
</gene>
<reference evidence="12" key="2">
    <citation type="submission" date="2025-09" db="UniProtKB">
        <authorList>
            <consortium name="Ensembl"/>
        </authorList>
    </citation>
    <scope>IDENTIFICATION</scope>
</reference>
<dbReference type="InterPro" id="IPR043225">
    <property type="entry name" value="BACK_BTBD8"/>
</dbReference>
<dbReference type="FunFam" id="3.30.710.10:FF:000166">
    <property type="entry name" value="BTB/POZ domain-containing protein 8"/>
    <property type="match status" value="1"/>
</dbReference>
<evidence type="ECO:0000256" key="8">
    <source>
        <dbReference type="ARBA" id="ARBA00063994"/>
    </source>
</evidence>
<dbReference type="Pfam" id="PF26017">
    <property type="entry name" value="BACK_BTBD8"/>
    <property type="match status" value="1"/>
</dbReference>
<keyword evidence="13" id="KW-1185">Reference proteome</keyword>
<evidence type="ECO:0000256" key="5">
    <source>
        <dbReference type="ARBA" id="ARBA00023329"/>
    </source>
</evidence>
<dbReference type="KEGG" id="mmma:107155070"/>
<dbReference type="InterPro" id="IPR011333">
    <property type="entry name" value="SKP1/BTB/POZ_sf"/>
</dbReference>
<dbReference type="PROSITE" id="PS50097">
    <property type="entry name" value="BTB"/>
    <property type="match status" value="2"/>
</dbReference>
<keyword evidence="5" id="KW-0968">Cytoplasmic vesicle</keyword>
<protein>
    <recommendedName>
        <fullName evidence="9">BTB/POZ domain-containing protein 8</fullName>
    </recommendedName>
    <alternativeName>
        <fullName evidence="10">AP2-interacting clathrin-endocytosis protein</fullName>
    </alternativeName>
</protein>
<feature type="domain" description="BTB" evidence="11">
    <location>
        <begin position="206"/>
        <end position="273"/>
    </location>
</feature>
<evidence type="ECO:0000256" key="10">
    <source>
        <dbReference type="ARBA" id="ARBA00075458"/>
    </source>
</evidence>
<dbReference type="Ensembl" id="ENSMMMT00000031135.1">
    <property type="protein sequence ID" value="ENSMMMP00000027526.1"/>
    <property type="gene ID" value="ENSMMMG00000024033.1"/>
</dbReference>
<name>A0A8C6ABC1_MARMA</name>
<dbReference type="GO" id="GO:0098793">
    <property type="term" value="C:presynapse"/>
    <property type="evidence" value="ECO:0007669"/>
    <property type="project" value="UniProtKB-SubCell"/>
</dbReference>
<sequence>MARCEEGATVPVALLGSPGVCSKGLQRKGLCERRRLKATVSEQLSQDMLRLLREEIHTDVTFSTDYTLFKAHKAVLLVRVPDFYFHIIGQTSDSITNHEPIPVENVEALEFRTFLQIVYSSNRDIKNYEEEICRKMKAESGILQKKLDFNFQKCKNSSDYSLQKHEISEDINDRDDSLISNDNYDLEPASELGEDLLKLYVKHCCPDIDIYVDGKRFKAHRAILSARSSYFAAMLSGCWAESSQEYITLQGINHVEMNVMMHFIYGGILDFPDKANVGQILNMADMYGLEGLKEVAIYILRRDYCNFFQKPISRTLTSILECLIIAHSVGVESLFADCMKWIVKHFARFWSERSFANVPPEIQKKCLNMLIQSLVSIS</sequence>
<dbReference type="GeneTree" id="ENSGT00950000182892"/>
<dbReference type="CTD" id="284697"/>
<proteinExistence type="predicted"/>
<comment type="subcellular location">
    <subcellularLocation>
        <location evidence="1">Cytoplasmic vesicle</location>
        <location evidence="1">Clathrin-coated vesicle</location>
    </subcellularLocation>
    <subcellularLocation>
        <location evidence="6">Presynapse</location>
    </subcellularLocation>
</comment>
<feature type="domain" description="BTB" evidence="11">
    <location>
        <begin position="58"/>
        <end position="127"/>
    </location>
</feature>
<dbReference type="PANTHER" id="PTHR22427:SF2">
    <property type="entry name" value="BTB_POZ DOMAIN-CONTAINING PROTEIN 8"/>
    <property type="match status" value="1"/>
</dbReference>
<dbReference type="SMART" id="SM00225">
    <property type="entry name" value="BTB"/>
    <property type="match status" value="1"/>
</dbReference>
<keyword evidence="4" id="KW-0966">Cell projection</keyword>
<dbReference type="Gene3D" id="3.30.710.10">
    <property type="entry name" value="Potassium Channel Kv1.1, Chain A"/>
    <property type="match status" value="2"/>
</dbReference>
<organism evidence="12 13">
    <name type="scientific">Marmota marmota marmota</name>
    <name type="common">Alpine marmot</name>
    <dbReference type="NCBI Taxonomy" id="9994"/>
    <lineage>
        <taxon>Eukaryota</taxon>
        <taxon>Metazoa</taxon>
        <taxon>Chordata</taxon>
        <taxon>Craniata</taxon>
        <taxon>Vertebrata</taxon>
        <taxon>Euteleostomi</taxon>
        <taxon>Mammalia</taxon>
        <taxon>Eutheria</taxon>
        <taxon>Euarchontoglires</taxon>
        <taxon>Glires</taxon>
        <taxon>Rodentia</taxon>
        <taxon>Sciuromorpha</taxon>
        <taxon>Sciuridae</taxon>
        <taxon>Xerinae</taxon>
        <taxon>Marmotini</taxon>
        <taxon>Marmota</taxon>
    </lineage>
</organism>
<dbReference type="CDD" id="cd18286">
    <property type="entry name" value="BTB2_POZ_BTBD8"/>
    <property type="match status" value="1"/>
</dbReference>
<dbReference type="GeneID" id="107155070"/>
<dbReference type="Pfam" id="PF00651">
    <property type="entry name" value="BTB"/>
    <property type="match status" value="2"/>
</dbReference>
<evidence type="ECO:0000256" key="9">
    <source>
        <dbReference type="ARBA" id="ARBA00070114"/>
    </source>
</evidence>
<dbReference type="AlphaFoldDB" id="A0A8C6ABC1"/>
<dbReference type="CDD" id="cd18490">
    <property type="entry name" value="BACK_BTBD8"/>
    <property type="match status" value="1"/>
</dbReference>
<dbReference type="FunFam" id="3.30.710.10:FF:000129">
    <property type="entry name" value="BTB/POZ domain-containing protein 8"/>
    <property type="match status" value="1"/>
</dbReference>
<comment type="subunit">
    <text evidence="8">Interacts (via N-terminus) with adapter protein complex AP-2 subunits alpha (AP2A1) and beta (AP2B1).</text>
</comment>
<comment type="function">
    <text evidence="7">Involved in clathrin-mediated endocytosis at the synapse. Plays a role in neuronal development and in synaptic vesicle recycling in mature neurons, a process required for normal synaptic transmission.</text>
</comment>
<evidence type="ECO:0000313" key="13">
    <source>
        <dbReference type="Proteomes" id="UP000694407"/>
    </source>
</evidence>
<keyword evidence="2" id="KW-0677">Repeat</keyword>
<dbReference type="InterPro" id="IPR040121">
    <property type="entry name" value="BTBD8_BTB_POZ_1"/>
</dbReference>
<evidence type="ECO:0000256" key="3">
    <source>
        <dbReference type="ARBA" id="ARBA00023018"/>
    </source>
</evidence>
<dbReference type="CDD" id="cd18285">
    <property type="entry name" value="BTB1_POZ_BTBD8"/>
    <property type="match status" value="1"/>
</dbReference>
<dbReference type="InterPro" id="IPR000210">
    <property type="entry name" value="BTB/POZ_dom"/>
</dbReference>
<evidence type="ECO:0000256" key="6">
    <source>
        <dbReference type="ARBA" id="ARBA00034106"/>
    </source>
</evidence>
<evidence type="ECO:0000256" key="7">
    <source>
        <dbReference type="ARBA" id="ARBA00058836"/>
    </source>
</evidence>
<keyword evidence="3" id="KW-0770">Synapse</keyword>
<dbReference type="Proteomes" id="UP000694407">
    <property type="component" value="Unplaced"/>
</dbReference>
<evidence type="ECO:0000256" key="1">
    <source>
        <dbReference type="ARBA" id="ARBA00004132"/>
    </source>
</evidence>
<dbReference type="PANTHER" id="PTHR22427">
    <property type="entry name" value="GH15728P"/>
    <property type="match status" value="1"/>
</dbReference>
<dbReference type="OrthoDB" id="409642at2759"/>
<dbReference type="GO" id="GO:0030136">
    <property type="term" value="C:clathrin-coated vesicle"/>
    <property type="evidence" value="ECO:0007669"/>
    <property type="project" value="UniProtKB-SubCell"/>
</dbReference>
<evidence type="ECO:0000259" key="11">
    <source>
        <dbReference type="PROSITE" id="PS50097"/>
    </source>
</evidence>
<accession>A0A8C6ABC1</accession>